<evidence type="ECO:0000256" key="2">
    <source>
        <dbReference type="SAM" id="MobiDB-lite"/>
    </source>
</evidence>
<dbReference type="InterPro" id="IPR058753">
    <property type="entry name" value="TIL_OTOGL_Mucin"/>
</dbReference>
<name>A0A834PLX4_MARMO</name>
<protein>
    <recommendedName>
        <fullName evidence="3">VWF/SSPO/Zonadhesin-like cysteine-rich domain-containing protein</fullName>
    </recommendedName>
</protein>
<dbReference type="GO" id="GO:0005615">
    <property type="term" value="C:extracellular space"/>
    <property type="evidence" value="ECO:0007669"/>
    <property type="project" value="TreeGrafter"/>
</dbReference>
<evidence type="ECO:0000259" key="3">
    <source>
        <dbReference type="SMART" id="SM00832"/>
    </source>
</evidence>
<dbReference type="Pfam" id="PF25962">
    <property type="entry name" value="TIL_OTOGL_Mucin"/>
    <property type="match status" value="2"/>
</dbReference>
<dbReference type="PANTHER" id="PTHR11339">
    <property type="entry name" value="EXTRACELLULAR MATRIX GLYCOPROTEIN RELATED"/>
    <property type="match status" value="1"/>
</dbReference>
<accession>A0A834PLX4</accession>
<dbReference type="InterPro" id="IPR050780">
    <property type="entry name" value="Mucin_vWF_Thrombospondin_sf"/>
</dbReference>
<dbReference type="AlphaFoldDB" id="A0A834PLX4"/>
<proteinExistence type="predicted"/>
<gene>
    <name evidence="4" type="ORF">GHT09_014257</name>
</gene>
<dbReference type="Pfam" id="PF08742">
    <property type="entry name" value="C8"/>
    <property type="match status" value="1"/>
</dbReference>
<comment type="caution">
    <text evidence="4">The sequence shown here is derived from an EMBL/GenBank/DDBJ whole genome shotgun (WGS) entry which is preliminary data.</text>
</comment>
<sequence>MSHFGALGRPGPDAGSWPHEGSEGPGHTTSSPQVDPTVFYEACVQDSCSCDTGGDCECFCSAVASYAQECTKAEACVFWRTPDLCPIFCDYYNPPDECEWHYEPCGNRSFETCRTINGIHSNISVSYLEGEQGGPWGQEVALLVGVVGLKAAIGWRPMGTLAGGLRSADLRPRGRPGSPVAECVLRARNTPRDTTDGWGCWGGSSGPPWKSKALALCPSGCYPRCPTDRPIYDEDLKKCVTGDQCGCYVGDTRYPPGALVPTKDICTSWYSSPQSKGSGGGSVHTQARHTHTHNKHTHTIPCCSMQVHIPMRVHTATCISYTHVHTQSACLYSCMDTVPQNLMGGAPLELVLGMGSALGAGLEGGAGGLQPLCLLCSVCTDSSHVVCHPEEGKLSSVATSAAGSLQPAPSLHPWAWPAWGCPLGFYLFGAQTCSDLLGCAAAHGLL</sequence>
<evidence type="ECO:0000313" key="5">
    <source>
        <dbReference type="Proteomes" id="UP000662637"/>
    </source>
</evidence>
<dbReference type="SMART" id="SM00832">
    <property type="entry name" value="C8"/>
    <property type="match status" value="1"/>
</dbReference>
<dbReference type="EMBL" id="WJEC01008547">
    <property type="protein sequence ID" value="KAF7461690.1"/>
    <property type="molecule type" value="Genomic_DNA"/>
</dbReference>
<dbReference type="InterPro" id="IPR014853">
    <property type="entry name" value="VWF/SSPO/ZAN-like_Cys-rich_dom"/>
</dbReference>
<evidence type="ECO:0000256" key="1">
    <source>
        <dbReference type="ARBA" id="ARBA00023157"/>
    </source>
</evidence>
<feature type="domain" description="VWF/SSPO/Zonadhesin-like cysteine-rich" evidence="3">
    <location>
        <begin position="19"/>
        <end position="86"/>
    </location>
</feature>
<dbReference type="PANTHER" id="PTHR11339:SF371">
    <property type="entry name" value="MUCIN-2"/>
    <property type="match status" value="1"/>
</dbReference>
<dbReference type="Proteomes" id="UP000662637">
    <property type="component" value="Unassembled WGS sequence"/>
</dbReference>
<organism evidence="4 5">
    <name type="scientific">Marmota monax</name>
    <name type="common">Woodchuck</name>
    <dbReference type="NCBI Taxonomy" id="9995"/>
    <lineage>
        <taxon>Eukaryota</taxon>
        <taxon>Metazoa</taxon>
        <taxon>Chordata</taxon>
        <taxon>Craniata</taxon>
        <taxon>Vertebrata</taxon>
        <taxon>Euteleostomi</taxon>
        <taxon>Mammalia</taxon>
        <taxon>Eutheria</taxon>
        <taxon>Euarchontoglires</taxon>
        <taxon>Glires</taxon>
        <taxon>Rodentia</taxon>
        <taxon>Sciuromorpha</taxon>
        <taxon>Sciuridae</taxon>
        <taxon>Xerinae</taxon>
        <taxon>Marmotini</taxon>
        <taxon>Marmota</taxon>
    </lineage>
</organism>
<reference evidence="4" key="1">
    <citation type="submission" date="2020-08" db="EMBL/GenBank/DDBJ databases">
        <authorList>
            <person name="Shumante A."/>
            <person name="Zimin A.V."/>
            <person name="Puiu D."/>
            <person name="Salzberg S.L."/>
        </authorList>
    </citation>
    <scope>NUCLEOTIDE SEQUENCE</scope>
    <source>
        <strain evidence="4">WC2-LM</strain>
        <tissue evidence="4">Liver</tissue>
    </source>
</reference>
<feature type="region of interest" description="Disordered" evidence="2">
    <location>
        <begin position="1"/>
        <end position="32"/>
    </location>
</feature>
<dbReference type="GO" id="GO:0031012">
    <property type="term" value="C:extracellular matrix"/>
    <property type="evidence" value="ECO:0007669"/>
    <property type="project" value="TreeGrafter"/>
</dbReference>
<evidence type="ECO:0000313" key="4">
    <source>
        <dbReference type="EMBL" id="KAF7461690.1"/>
    </source>
</evidence>
<keyword evidence="1" id="KW-1015">Disulfide bond</keyword>